<accession>A0A2S7I7U0</accession>
<comment type="caution">
    <text evidence="1">The sequence shown here is derived from an EMBL/GenBank/DDBJ whole genome shotgun (WGS) entry which is preliminary data.</text>
</comment>
<dbReference type="EMBL" id="PTPZ01000001">
    <property type="protein sequence ID" value="PPZ92605.1"/>
    <property type="molecule type" value="Genomic_DNA"/>
</dbReference>
<evidence type="ECO:0000313" key="1">
    <source>
        <dbReference type="EMBL" id="PPZ92605.1"/>
    </source>
</evidence>
<dbReference type="Proteomes" id="UP000238565">
    <property type="component" value="Unassembled WGS sequence"/>
</dbReference>
<protein>
    <submittedName>
        <fullName evidence="1">Uncharacterized protein</fullName>
    </submittedName>
</protein>
<organism evidence="1 2">
    <name type="scientific">Cloacibacterium normanense</name>
    <dbReference type="NCBI Taxonomy" id="237258"/>
    <lineage>
        <taxon>Bacteria</taxon>
        <taxon>Pseudomonadati</taxon>
        <taxon>Bacteroidota</taxon>
        <taxon>Flavobacteriia</taxon>
        <taxon>Flavobacteriales</taxon>
        <taxon>Weeksellaceae</taxon>
    </lineage>
</organism>
<gene>
    <name evidence="1" type="ORF">C3729_00905</name>
</gene>
<dbReference type="AlphaFoldDB" id="A0A2S7I7U0"/>
<evidence type="ECO:0000313" key="2">
    <source>
        <dbReference type="Proteomes" id="UP000238565"/>
    </source>
</evidence>
<proteinExistence type="predicted"/>
<sequence length="61" mass="7200">MAIFANFPSQNPFQKFAKPGCPLQFLVSSFRRDCGIYTSILIARLRYKFTIFTKNLRFYPK</sequence>
<reference evidence="1 2" key="1">
    <citation type="submission" date="2018-02" db="EMBL/GenBank/DDBJ databases">
        <title>Draft genome sequence of bacterial isolates from marine environment.</title>
        <authorList>
            <person name="Singh S.K."/>
            <person name="Hill R."/>
            <person name="Major S."/>
            <person name="Cai H."/>
            <person name="Li Y."/>
        </authorList>
    </citation>
    <scope>NUCLEOTIDE SEQUENCE [LARGE SCALE GENOMIC DNA]</scope>
    <source>
        <strain evidence="1 2">IMET F</strain>
    </source>
</reference>
<name>A0A2S7I7U0_9FLAO</name>